<dbReference type="Proteomes" id="UP000198935">
    <property type="component" value="Unassembled WGS sequence"/>
</dbReference>
<dbReference type="AlphaFoldDB" id="A0A1H3TE28"/>
<feature type="compositionally biased region" description="Acidic residues" evidence="1">
    <location>
        <begin position="48"/>
        <end position="64"/>
    </location>
</feature>
<keyword evidence="2" id="KW-0472">Membrane</keyword>
<protein>
    <submittedName>
        <fullName evidence="3">Uncharacterized protein</fullName>
    </submittedName>
</protein>
<accession>A0A1H3TE28</accession>
<feature type="region of interest" description="Disordered" evidence="1">
    <location>
        <begin position="37"/>
        <end position="67"/>
    </location>
</feature>
<reference evidence="4" key="1">
    <citation type="submission" date="2016-10" db="EMBL/GenBank/DDBJ databases">
        <authorList>
            <person name="Varghese N."/>
            <person name="Submissions S."/>
        </authorList>
    </citation>
    <scope>NUCLEOTIDE SEQUENCE [LARGE SCALE GENOMIC DNA]</scope>
    <source>
        <strain evidence="4">SP</strain>
    </source>
</reference>
<evidence type="ECO:0000313" key="4">
    <source>
        <dbReference type="Proteomes" id="UP000198935"/>
    </source>
</evidence>
<feature type="transmembrane region" description="Helical" evidence="2">
    <location>
        <begin position="12"/>
        <end position="29"/>
    </location>
</feature>
<dbReference type="InterPro" id="IPR043751">
    <property type="entry name" value="DUF5696"/>
</dbReference>
<evidence type="ECO:0000256" key="1">
    <source>
        <dbReference type="SAM" id="MobiDB-lite"/>
    </source>
</evidence>
<keyword evidence="4" id="KW-1185">Reference proteome</keyword>
<evidence type="ECO:0000313" key="3">
    <source>
        <dbReference type="EMBL" id="SDZ48197.1"/>
    </source>
</evidence>
<dbReference type="EMBL" id="FNPI01000014">
    <property type="protein sequence ID" value="SDZ48197.1"/>
    <property type="molecule type" value="Genomic_DNA"/>
</dbReference>
<dbReference type="Pfam" id="PF18952">
    <property type="entry name" value="DUF5696"/>
    <property type="match status" value="1"/>
</dbReference>
<dbReference type="OrthoDB" id="9793135at2"/>
<name>A0A1H3TE28_9BACI</name>
<keyword evidence="2" id="KW-0812">Transmembrane</keyword>
<proteinExistence type="predicted"/>
<organism evidence="3 4">
    <name type="scientific">Evansella caseinilytica</name>
    <dbReference type="NCBI Taxonomy" id="1503961"/>
    <lineage>
        <taxon>Bacteria</taxon>
        <taxon>Bacillati</taxon>
        <taxon>Bacillota</taxon>
        <taxon>Bacilli</taxon>
        <taxon>Bacillales</taxon>
        <taxon>Bacillaceae</taxon>
        <taxon>Evansella</taxon>
    </lineage>
</organism>
<sequence>MKTVKLKTAVKLIAFLVIVIGGIYFIVTGDDPEIAGNLPNTPAVPEVTPDDDADSEGEETEAEEAQVIQEPVPEQVAVDDKAPENRAKIIAETQEEIDGHRFLTANEQYEMYVKEENLSVIIREKATGAVLYSTIDEPVQSNEEWTNVMQSSIVMEYLVGTNIVIYRADMYSGNPEKQVRYNDDGFEASIFYPELEIAFEVNVRLTDSGMVAEIPKASIQEGSDRYKVSGFYVYPFLGYSKLGDREGYMFIPDGSGALIHLKDNDGKYKQPYSKMVYGDNVGIDDPYVLSLFSGMDPFNDPENILAPVFGMVQTDSQIGYLGIIEEGQYSAKIEAYPSGAILPYNWITSKFIYRQVYNQPTSQDSGTMVVRQRNSNDFDIRLRYEFVSRDEATYFGLAEKYRSYLLNNDLVTKTGDEFNVRVDMFGSDVEKGLLFNKTVPMTTFGQASAIFHDLQGSGVEEILSIYKGWQSDGYYGGLPIRSFKPEAALGREMSLPGLLEESEANNIDLYLYHDALRINLEEQGNTRYKVMKKMNKRTYTEDVYGKVYSSLHYLNPKSSADIMESLKQDYLDNEVANIALAGIANELFSYSEGSREYDRITTKRYYEAIVSDYDNSFRLLLEQPFSYLWNDTDAIIDLPAKSSDYVFTDEDIPFIALTLKGIVPMYSEYVNFQANQVEFFLQLVEQGLNPSFLITYEDPSELLYTNSSHIYSSKYELYQETIADYYTALKEIHEQTKDVLIVNYERSGGVTKVTYENGTIVYVNYQENDAVIDGRTIGALSYKVVQDR</sequence>
<dbReference type="STRING" id="1503961.SAMN05421736_11433"/>
<evidence type="ECO:0000256" key="2">
    <source>
        <dbReference type="SAM" id="Phobius"/>
    </source>
</evidence>
<keyword evidence="2" id="KW-1133">Transmembrane helix</keyword>
<gene>
    <name evidence="3" type="ORF">SAMN05421736_11433</name>
</gene>